<evidence type="ECO:0000313" key="3">
    <source>
        <dbReference type="Proteomes" id="UP000012164"/>
    </source>
</evidence>
<dbReference type="PANTHER" id="PTHR38011">
    <property type="entry name" value="DIHYDROFOLATE REDUCTASE FAMILY PROTEIN (AFU_ORTHOLOGUE AFUA_8G06820)"/>
    <property type="match status" value="1"/>
</dbReference>
<dbReference type="AlphaFoldDB" id="A0A0F6I7J2"/>
<protein>
    <submittedName>
        <fullName evidence="2">Riboflavin biosynthesis protein RibD C-terminal domain protein</fullName>
    </submittedName>
</protein>
<dbReference type="EMBL" id="AKWR02000255">
    <property type="protein sequence ID" value="EMJ34017.1"/>
    <property type="molecule type" value="Genomic_DNA"/>
</dbReference>
<dbReference type="InterPro" id="IPR002734">
    <property type="entry name" value="RibDG_C"/>
</dbReference>
<comment type="caution">
    <text evidence="2">The sequence shown here is derived from an EMBL/GenBank/DDBJ whole genome shotgun (WGS) entry which is preliminary data.</text>
</comment>
<evidence type="ECO:0000259" key="1">
    <source>
        <dbReference type="Pfam" id="PF01872"/>
    </source>
</evidence>
<sequence>MRKIILQTMLSMNGYFEGPNSTIDWHVVDEEFNKYTINFLDQVDVLLFGRITYELMANYWPTAIVDNPIIATKMNEITKIVFSKTLANVKWKNSILVYNNVKKEVAKLKKQQGKDIAIFGSSSLATTLIEQKLIDEVRIFINPIVLGEGKTLFQGIQNRISLKLIQTKTFQSGNVLLYYQPL</sequence>
<gene>
    <name evidence="2" type="ORF">LEP1GSC079_4976</name>
</gene>
<proteinExistence type="predicted"/>
<dbReference type="InterPro" id="IPR024072">
    <property type="entry name" value="DHFR-like_dom_sf"/>
</dbReference>
<dbReference type="Proteomes" id="UP000012164">
    <property type="component" value="Unassembled WGS sequence"/>
</dbReference>
<name>A0A0F6I7J2_LEPIR</name>
<dbReference type="Pfam" id="PF01872">
    <property type="entry name" value="RibD_C"/>
    <property type="match status" value="1"/>
</dbReference>
<dbReference type="SUPFAM" id="SSF53597">
    <property type="entry name" value="Dihydrofolate reductase-like"/>
    <property type="match status" value="1"/>
</dbReference>
<dbReference type="GO" id="GO:0009231">
    <property type="term" value="P:riboflavin biosynthetic process"/>
    <property type="evidence" value="ECO:0007669"/>
    <property type="project" value="InterPro"/>
</dbReference>
<organism evidence="2 3">
    <name type="scientific">Leptospira interrogans str. FPW1039</name>
    <dbReference type="NCBI Taxonomy" id="1193040"/>
    <lineage>
        <taxon>Bacteria</taxon>
        <taxon>Pseudomonadati</taxon>
        <taxon>Spirochaetota</taxon>
        <taxon>Spirochaetia</taxon>
        <taxon>Leptospirales</taxon>
        <taxon>Leptospiraceae</taxon>
        <taxon>Leptospira</taxon>
    </lineage>
</organism>
<dbReference type="InterPro" id="IPR050765">
    <property type="entry name" value="Riboflavin_Biosynth_HTPR"/>
</dbReference>
<reference evidence="2 3" key="1">
    <citation type="submission" date="2013-01" db="EMBL/GenBank/DDBJ databases">
        <authorList>
            <person name="Harkins D.M."/>
            <person name="Durkin A.S."/>
            <person name="Brinkac L.M."/>
            <person name="Haft D.H."/>
            <person name="Selengut J.D."/>
            <person name="Sanka R."/>
            <person name="DePew J."/>
            <person name="Purushe J."/>
            <person name="Peacock S.J."/>
            <person name="Thaipadungpanit J."/>
            <person name="Wuthiekanun V.W."/>
            <person name="Day N.P."/>
            <person name="Vinetz J.M."/>
            <person name="Sutton G.G."/>
            <person name="Nierman W.C."/>
            <person name="Fouts D.E."/>
        </authorList>
    </citation>
    <scope>NUCLEOTIDE SEQUENCE [LARGE SCALE GENOMIC DNA]</scope>
    <source>
        <strain evidence="2 3">FPW1039</strain>
    </source>
</reference>
<accession>A0A0F6I7J2</accession>
<evidence type="ECO:0000313" key="2">
    <source>
        <dbReference type="EMBL" id="EMJ34017.1"/>
    </source>
</evidence>
<feature type="domain" description="Bacterial bifunctional deaminase-reductase C-terminal" evidence="1">
    <location>
        <begin position="2"/>
        <end position="175"/>
    </location>
</feature>
<dbReference type="GO" id="GO:0008703">
    <property type="term" value="F:5-amino-6-(5-phosphoribosylamino)uracil reductase activity"/>
    <property type="evidence" value="ECO:0007669"/>
    <property type="project" value="InterPro"/>
</dbReference>
<dbReference type="Gene3D" id="3.40.430.10">
    <property type="entry name" value="Dihydrofolate Reductase, subunit A"/>
    <property type="match status" value="1"/>
</dbReference>
<dbReference type="PANTHER" id="PTHR38011:SF11">
    <property type="entry name" value="2,5-DIAMINO-6-RIBOSYLAMINO-4(3H)-PYRIMIDINONE 5'-PHOSPHATE REDUCTASE"/>
    <property type="match status" value="1"/>
</dbReference>